<comment type="caution">
    <text evidence="2">The sequence shown here is derived from an EMBL/GenBank/DDBJ whole genome shotgun (WGS) entry which is preliminary data.</text>
</comment>
<dbReference type="SUPFAM" id="SSF49464">
    <property type="entry name" value="Carboxypeptidase regulatory domain-like"/>
    <property type="match status" value="1"/>
</dbReference>
<feature type="chain" id="PRO_5046542500" evidence="1">
    <location>
        <begin position="20"/>
        <end position="829"/>
    </location>
</feature>
<protein>
    <submittedName>
        <fullName evidence="2">Carboxypeptidase-like regulatory domain-containing protein</fullName>
    </submittedName>
</protein>
<evidence type="ECO:0000256" key="1">
    <source>
        <dbReference type="SAM" id="SignalP"/>
    </source>
</evidence>
<name>A0ABS0TFT5_9FLAO</name>
<dbReference type="Pfam" id="PF18939">
    <property type="entry name" value="DUF5686"/>
    <property type="match status" value="1"/>
</dbReference>
<evidence type="ECO:0000313" key="3">
    <source>
        <dbReference type="Proteomes" id="UP000635665"/>
    </source>
</evidence>
<dbReference type="InterPro" id="IPR008969">
    <property type="entry name" value="CarboxyPept-like_regulatory"/>
</dbReference>
<dbReference type="RefSeq" id="WP_198638433.1">
    <property type="nucleotide sequence ID" value="NZ_JAEHNY010000006.1"/>
</dbReference>
<dbReference type="Proteomes" id="UP000635665">
    <property type="component" value="Unassembled WGS sequence"/>
</dbReference>
<feature type="signal peptide" evidence="1">
    <location>
        <begin position="1"/>
        <end position="19"/>
    </location>
</feature>
<dbReference type="InterPro" id="IPR043741">
    <property type="entry name" value="DUF5686"/>
</dbReference>
<sequence>MHHKILFILLIFSSLNLTAQITGKVTDTENKVLPYVNIYTENGKFGTTSNENGIYELKIDSPGDYNLVFQFLGYQTQKKIISIEEFPYQLNVSLKPETTTLDEINISSDKNLANAVIKKAIEFRKQNAKKLEAYTASFYSRGLWRIENAPEKILGQEVGDLGGGLDSTRSGIVYLSETISKISYKRPDDFNEKIIASKVSGDDNGFSLNSAQESYFSFYENTIEINSEMVSPIAEYAFNYYNYKLVGTFYDENGNLINKIKVSPKREKDRVFSGYIYIVEDLWQIFGVELQTTGEAVQVPPIETLDFKQNYRFSQENGFYIQISQTVDFKFEMFGISGDGRFTAIYSNYNFKPDFNKNSFSNEIMSFAEAANKKDSTYWQKLRPVPLTDEEINDYVKKDSIQSLRNSKPYKDSIDSVRNKFNLGAPVFGYSWQDSFKERYLNISSPLMGTHFNTVQGWNTSSTISYRQNDVKNENPGKFWRLFASFNYGFSDERFRIKGGFQKQFNNYNRPVLKISGGIETAQINDRTPISERLNDITSIFFERNYLKLYERSFAKIAYQQEVINGIYFFGDIGYEKRKPLFNKTGQVIIDNDGVEYTSNNPLQPENFGTSAFREHDLFKLKLSTRIRFGQKYMSYPSGKFNVSNEKYPTLYLGYEKAFGASLATYNFDYFNASVTQQLNLGNKGELAYNLKAGAFLNAQDMAFLDYRHFIGNQTRVYNGFTNVSRFNLLPYYSLSTNKTYAEVHAEHDFKGWVLGKIPFINRLNYNLVIGAHALYTEDSKPYSEYSVGIDNLGFGKYRLLRLDYVISNKDGQREAAFVFGLKFLGILD</sequence>
<reference evidence="2 3" key="1">
    <citation type="submission" date="2020-12" db="EMBL/GenBank/DDBJ databases">
        <title>Salegentibacter orientalis sp. nov., isolated from costal sediment.</title>
        <authorList>
            <person name="Lian F.-B."/>
        </authorList>
    </citation>
    <scope>NUCLEOTIDE SEQUENCE [LARGE SCALE GENOMIC DNA]</scope>
    <source>
        <strain evidence="2 3">F60176</strain>
    </source>
</reference>
<keyword evidence="1" id="KW-0732">Signal</keyword>
<gene>
    <name evidence="2" type="ORF">I6U50_07770</name>
</gene>
<dbReference type="EMBL" id="JAEHNY010000006">
    <property type="protein sequence ID" value="MBI6119917.1"/>
    <property type="molecule type" value="Genomic_DNA"/>
</dbReference>
<keyword evidence="3" id="KW-1185">Reference proteome</keyword>
<accession>A0ABS0TFT5</accession>
<organism evidence="2 3">
    <name type="scientific">Salegentibacter maritimus</name>
    <dbReference type="NCBI Taxonomy" id="2794347"/>
    <lineage>
        <taxon>Bacteria</taxon>
        <taxon>Pseudomonadati</taxon>
        <taxon>Bacteroidota</taxon>
        <taxon>Flavobacteriia</taxon>
        <taxon>Flavobacteriales</taxon>
        <taxon>Flavobacteriaceae</taxon>
        <taxon>Salegentibacter</taxon>
    </lineage>
</organism>
<dbReference type="Pfam" id="PF13715">
    <property type="entry name" value="CarbopepD_reg_2"/>
    <property type="match status" value="1"/>
</dbReference>
<proteinExistence type="predicted"/>
<evidence type="ECO:0000313" key="2">
    <source>
        <dbReference type="EMBL" id="MBI6119917.1"/>
    </source>
</evidence>
<dbReference type="Gene3D" id="2.60.40.1120">
    <property type="entry name" value="Carboxypeptidase-like, regulatory domain"/>
    <property type="match status" value="1"/>
</dbReference>